<organism evidence="1 2">
    <name type="scientific">Brachionus plicatilis</name>
    <name type="common">Marine rotifer</name>
    <name type="synonym">Brachionus muelleri</name>
    <dbReference type="NCBI Taxonomy" id="10195"/>
    <lineage>
        <taxon>Eukaryota</taxon>
        <taxon>Metazoa</taxon>
        <taxon>Spiralia</taxon>
        <taxon>Gnathifera</taxon>
        <taxon>Rotifera</taxon>
        <taxon>Eurotatoria</taxon>
        <taxon>Monogononta</taxon>
        <taxon>Pseudotrocha</taxon>
        <taxon>Ploima</taxon>
        <taxon>Brachionidae</taxon>
        <taxon>Brachionus</taxon>
    </lineage>
</organism>
<dbReference type="AlphaFoldDB" id="A0A3M7QD61"/>
<dbReference type="Proteomes" id="UP000276133">
    <property type="component" value="Unassembled WGS sequence"/>
</dbReference>
<evidence type="ECO:0000313" key="2">
    <source>
        <dbReference type="Proteomes" id="UP000276133"/>
    </source>
</evidence>
<protein>
    <submittedName>
        <fullName evidence="1">Uncharacterized protein</fullName>
    </submittedName>
</protein>
<proteinExistence type="predicted"/>
<gene>
    <name evidence="1" type="ORF">BpHYR1_003550</name>
</gene>
<name>A0A3M7QD61_BRAPC</name>
<reference evidence="1 2" key="1">
    <citation type="journal article" date="2018" name="Sci. Rep.">
        <title>Genomic signatures of local adaptation to the degree of environmental predictability in rotifers.</title>
        <authorList>
            <person name="Franch-Gras L."/>
            <person name="Hahn C."/>
            <person name="Garcia-Roger E.M."/>
            <person name="Carmona M.J."/>
            <person name="Serra M."/>
            <person name="Gomez A."/>
        </authorList>
    </citation>
    <scope>NUCLEOTIDE SEQUENCE [LARGE SCALE GENOMIC DNA]</scope>
    <source>
        <strain evidence="1">HYR1</strain>
    </source>
</reference>
<sequence>MGNEIQLRIREFFALQDVFISLSINLRKNIVLIDWQPDDVLFVQEIDEIFIGTDYSTHFCHLGWTQKQFLQLKLFSEHHYKQALLLDPFQLVFLREN</sequence>
<dbReference type="EMBL" id="REGN01006472">
    <property type="protein sequence ID" value="RNA09376.1"/>
    <property type="molecule type" value="Genomic_DNA"/>
</dbReference>
<evidence type="ECO:0000313" key="1">
    <source>
        <dbReference type="EMBL" id="RNA09376.1"/>
    </source>
</evidence>
<keyword evidence="2" id="KW-1185">Reference proteome</keyword>
<comment type="caution">
    <text evidence="1">The sequence shown here is derived from an EMBL/GenBank/DDBJ whole genome shotgun (WGS) entry which is preliminary data.</text>
</comment>
<accession>A0A3M7QD61</accession>